<reference evidence="2 3" key="1">
    <citation type="submission" date="2019-10" db="EMBL/GenBank/DDBJ databases">
        <title>Genomic and transcriptomic insights into the perfect genentic adaptation of a filamentous nitrogen-fixing cyanobacterium to rice fields.</title>
        <authorList>
            <person name="Chen Z."/>
        </authorList>
    </citation>
    <scope>NUCLEOTIDE SEQUENCE [LARGE SCALE GENOMIC DNA]</scope>
    <source>
        <strain evidence="2">CCNUC1</strain>
    </source>
</reference>
<dbReference type="SUPFAM" id="SSF54427">
    <property type="entry name" value="NTF2-like"/>
    <property type="match status" value="1"/>
</dbReference>
<keyword evidence="3" id="KW-1185">Reference proteome</keyword>
<accession>A0A5P8WK35</accession>
<sequence length="187" mass="21419">MTTKTIKFVIVILILCIFLVAMPASTKTHNFMAIAQSKEMQIVKLGKTDEEAIRKILLGKWRKLWSTGNGKFTFKGYEQLFLTNDSFTSVSTLSPSLTLINNWQTYSDIWEPYMNREPNTWKITQIDVNKISVAGDMAWSSINLYGQDTLDGKELHTSEHCTHIWRKIDGQWSIVYEHVSGPINLNA</sequence>
<name>A0A5P8WK35_9NOSO</name>
<proteinExistence type="predicted"/>
<evidence type="ECO:0000313" key="3">
    <source>
        <dbReference type="Proteomes" id="UP000326678"/>
    </source>
</evidence>
<evidence type="ECO:0000259" key="1">
    <source>
        <dbReference type="Pfam" id="PF13474"/>
    </source>
</evidence>
<dbReference type="InterPro" id="IPR037401">
    <property type="entry name" value="SnoaL-like"/>
</dbReference>
<protein>
    <recommendedName>
        <fullName evidence="1">SnoaL-like domain-containing protein</fullName>
    </recommendedName>
</protein>
<dbReference type="Pfam" id="PF13474">
    <property type="entry name" value="SnoaL_3"/>
    <property type="match status" value="1"/>
</dbReference>
<dbReference type="KEGG" id="nsh:GXM_10271"/>
<dbReference type="EMBL" id="CP045229">
    <property type="protein sequence ID" value="QFS52516.1"/>
    <property type="molecule type" value="Genomic_DNA"/>
</dbReference>
<dbReference type="Proteomes" id="UP000326678">
    <property type="component" value="Chromosome pGXM02"/>
</dbReference>
<organism evidence="2 3">
    <name type="scientific">Nostoc sphaeroides CCNUC1</name>
    <dbReference type="NCBI Taxonomy" id="2653204"/>
    <lineage>
        <taxon>Bacteria</taxon>
        <taxon>Bacillati</taxon>
        <taxon>Cyanobacteriota</taxon>
        <taxon>Cyanophyceae</taxon>
        <taxon>Nostocales</taxon>
        <taxon>Nostocaceae</taxon>
        <taxon>Nostoc</taxon>
    </lineage>
</organism>
<feature type="domain" description="SnoaL-like" evidence="1">
    <location>
        <begin position="75"/>
        <end position="183"/>
    </location>
</feature>
<dbReference type="Gene3D" id="3.10.450.50">
    <property type="match status" value="1"/>
</dbReference>
<dbReference type="RefSeq" id="WP_152592732.1">
    <property type="nucleotide sequence ID" value="NZ_CP045229.1"/>
</dbReference>
<dbReference type="InterPro" id="IPR032710">
    <property type="entry name" value="NTF2-like_dom_sf"/>
</dbReference>
<gene>
    <name evidence="2" type="ORF">GXM_10271</name>
</gene>
<dbReference type="AlphaFoldDB" id="A0A5P8WK35"/>
<evidence type="ECO:0000313" key="2">
    <source>
        <dbReference type="EMBL" id="QFS52516.1"/>
    </source>
</evidence>